<organism evidence="1 2">
    <name type="scientific">Microseira wollei NIES-4236</name>
    <dbReference type="NCBI Taxonomy" id="2530354"/>
    <lineage>
        <taxon>Bacteria</taxon>
        <taxon>Bacillati</taxon>
        <taxon>Cyanobacteriota</taxon>
        <taxon>Cyanophyceae</taxon>
        <taxon>Oscillatoriophycideae</taxon>
        <taxon>Aerosakkonematales</taxon>
        <taxon>Aerosakkonemataceae</taxon>
        <taxon>Microseira</taxon>
    </lineage>
</organism>
<keyword evidence="2" id="KW-1185">Reference proteome</keyword>
<name>A0AAV3XSK9_9CYAN</name>
<dbReference type="Proteomes" id="UP001050975">
    <property type="component" value="Unassembled WGS sequence"/>
</dbReference>
<dbReference type="AlphaFoldDB" id="A0AAV3XSK9"/>
<gene>
    <name evidence="1" type="ORF">MiSe_89370</name>
</gene>
<dbReference type="EMBL" id="BLAY01000292">
    <property type="protein sequence ID" value="GET44111.1"/>
    <property type="molecule type" value="Genomic_DNA"/>
</dbReference>
<accession>A0AAV3XSK9</accession>
<sequence>MKAQLAAMASDPHIQSEIAAINEEFAVTEMDGFKNL</sequence>
<comment type="caution">
    <text evidence="1">The sequence shown here is derived from an EMBL/GenBank/DDBJ whole genome shotgun (WGS) entry which is preliminary data.</text>
</comment>
<protein>
    <submittedName>
        <fullName evidence="1">No_hits_found</fullName>
    </submittedName>
</protein>
<proteinExistence type="predicted"/>
<reference evidence="1" key="1">
    <citation type="submission" date="2019-10" db="EMBL/GenBank/DDBJ databases">
        <title>Draft genome sequece of Microseira wollei NIES-4236.</title>
        <authorList>
            <person name="Yamaguchi H."/>
            <person name="Suzuki S."/>
            <person name="Kawachi M."/>
        </authorList>
    </citation>
    <scope>NUCLEOTIDE SEQUENCE</scope>
    <source>
        <strain evidence="1">NIES-4236</strain>
    </source>
</reference>
<evidence type="ECO:0000313" key="2">
    <source>
        <dbReference type="Proteomes" id="UP001050975"/>
    </source>
</evidence>
<evidence type="ECO:0000313" key="1">
    <source>
        <dbReference type="EMBL" id="GET44111.1"/>
    </source>
</evidence>